<keyword evidence="6" id="KW-1133">Transmembrane helix</keyword>
<evidence type="ECO:0000256" key="6">
    <source>
        <dbReference type="SAM" id="Phobius"/>
    </source>
</evidence>
<organism evidence="8 9">
    <name type="scientific">Hyaloscypha variabilis (strain UAMH 11265 / GT02V1 / F)</name>
    <name type="common">Meliniomyces variabilis</name>
    <dbReference type="NCBI Taxonomy" id="1149755"/>
    <lineage>
        <taxon>Eukaryota</taxon>
        <taxon>Fungi</taxon>
        <taxon>Dikarya</taxon>
        <taxon>Ascomycota</taxon>
        <taxon>Pezizomycotina</taxon>
        <taxon>Leotiomycetes</taxon>
        <taxon>Helotiales</taxon>
        <taxon>Hyaloscyphaceae</taxon>
        <taxon>Hyaloscypha</taxon>
        <taxon>Hyaloscypha variabilis</taxon>
    </lineage>
</organism>
<keyword evidence="4" id="KW-0408">Iron</keyword>
<dbReference type="Gene3D" id="2.102.10.10">
    <property type="entry name" value="Rieske [2Fe-2S] iron-sulphur domain"/>
    <property type="match status" value="1"/>
</dbReference>
<keyword evidence="2" id="KW-0479">Metal-binding</keyword>
<dbReference type="GO" id="GO:0046872">
    <property type="term" value="F:metal ion binding"/>
    <property type="evidence" value="ECO:0007669"/>
    <property type="project" value="UniProtKB-KW"/>
</dbReference>
<dbReference type="PANTHER" id="PTHR43756">
    <property type="entry name" value="CHOLINE MONOOXYGENASE, CHLOROPLASTIC"/>
    <property type="match status" value="1"/>
</dbReference>
<name>A0A2J6R396_HYAVF</name>
<feature type="domain" description="Rieske" evidence="7">
    <location>
        <begin position="95"/>
        <end position="201"/>
    </location>
</feature>
<gene>
    <name evidence="8" type="ORF">L207DRAFT_518356</name>
</gene>
<dbReference type="PRINTS" id="PR00090">
    <property type="entry name" value="RNGDIOXGNASE"/>
</dbReference>
<evidence type="ECO:0000313" key="8">
    <source>
        <dbReference type="EMBL" id="PMD32973.1"/>
    </source>
</evidence>
<keyword evidence="6" id="KW-0472">Membrane</keyword>
<reference evidence="8 9" key="1">
    <citation type="submission" date="2016-04" db="EMBL/GenBank/DDBJ databases">
        <title>A degradative enzymes factory behind the ericoid mycorrhizal symbiosis.</title>
        <authorList>
            <consortium name="DOE Joint Genome Institute"/>
            <person name="Martino E."/>
            <person name="Morin E."/>
            <person name="Grelet G."/>
            <person name="Kuo A."/>
            <person name="Kohler A."/>
            <person name="Daghino S."/>
            <person name="Barry K."/>
            <person name="Choi C."/>
            <person name="Cichocki N."/>
            <person name="Clum A."/>
            <person name="Copeland A."/>
            <person name="Hainaut M."/>
            <person name="Haridas S."/>
            <person name="Labutti K."/>
            <person name="Lindquist E."/>
            <person name="Lipzen A."/>
            <person name="Khouja H.-R."/>
            <person name="Murat C."/>
            <person name="Ohm R."/>
            <person name="Olson A."/>
            <person name="Spatafora J."/>
            <person name="Veneault-Fourrey C."/>
            <person name="Henrissat B."/>
            <person name="Grigoriev I."/>
            <person name="Martin F."/>
            <person name="Perotto S."/>
        </authorList>
    </citation>
    <scope>NUCLEOTIDE SEQUENCE [LARGE SCALE GENOMIC DNA]</scope>
    <source>
        <strain evidence="8 9">F</strain>
    </source>
</reference>
<dbReference type="InterPro" id="IPR017941">
    <property type="entry name" value="Rieske_2Fe-2S"/>
</dbReference>
<dbReference type="PROSITE" id="PS51296">
    <property type="entry name" value="RIESKE"/>
    <property type="match status" value="1"/>
</dbReference>
<keyword evidence="1" id="KW-0001">2Fe-2S</keyword>
<dbReference type="SUPFAM" id="SSF50022">
    <property type="entry name" value="ISP domain"/>
    <property type="match status" value="1"/>
</dbReference>
<evidence type="ECO:0000313" key="9">
    <source>
        <dbReference type="Proteomes" id="UP000235786"/>
    </source>
</evidence>
<protein>
    <submittedName>
        <fullName evidence="8">ISP domain-containing protein</fullName>
    </submittedName>
</protein>
<keyword evidence="9" id="KW-1185">Reference proteome</keyword>
<dbReference type="PANTHER" id="PTHR43756:SF6">
    <property type="entry name" value="CLUSTER-BINDING PROTEIN, PUTATIVE (AFU_ORTHOLOGUE AFUA_6G03920)-RELATED"/>
    <property type="match status" value="1"/>
</dbReference>
<keyword evidence="5" id="KW-0411">Iron-sulfur</keyword>
<dbReference type="GO" id="GO:0016491">
    <property type="term" value="F:oxidoreductase activity"/>
    <property type="evidence" value="ECO:0007669"/>
    <property type="project" value="UniProtKB-KW"/>
</dbReference>
<keyword evidence="6" id="KW-0812">Transmembrane</keyword>
<dbReference type="GO" id="GO:0051537">
    <property type="term" value="F:2 iron, 2 sulfur cluster binding"/>
    <property type="evidence" value="ECO:0007669"/>
    <property type="project" value="UniProtKB-KW"/>
</dbReference>
<evidence type="ECO:0000259" key="7">
    <source>
        <dbReference type="PROSITE" id="PS51296"/>
    </source>
</evidence>
<proteinExistence type="predicted"/>
<dbReference type="Proteomes" id="UP000235786">
    <property type="component" value="Unassembled WGS sequence"/>
</dbReference>
<evidence type="ECO:0000256" key="4">
    <source>
        <dbReference type="ARBA" id="ARBA00023004"/>
    </source>
</evidence>
<sequence length="421" mass="47327">MEHQDTYSYYFGLGIAIVLGYALSSLRIERIFVAAIMLLPERVSGNSPKKQTIPVGNESEVTKESSVVSYFPDNYTTESIFELERRAIFSKTWLFVTHASRFQKPGDYRTYDLAGFSFIVILGKDKQLRTFHNVCRHRAYAVTKKDCGSSTVLGCRYHGWSYDTKGMLIKAPEFDHVPGFDKGKNGLWEVKTEVREGMVFINLDARSQIEGLGLGDSEIEMRRWGTATMKCIADWKIEAAVNWASFDFPQASTVHEKMSWWLSFLPLLFQKREQAFKICSTTIVRRLPSGMVLIVAAFPKSANSTTIECNVFASSSPTGAKLDELKTHTSAELDSFVANTLDNYSQGTSSSFAESFPWQTERNELLRMHLDSEKRAGAEIHPAARSQNFSMEGKADDDFCKELGGSQESVCSANARGLLDW</sequence>
<feature type="transmembrane region" description="Helical" evidence="6">
    <location>
        <begin position="6"/>
        <end position="23"/>
    </location>
</feature>
<dbReference type="EMBL" id="KZ613957">
    <property type="protein sequence ID" value="PMD32973.1"/>
    <property type="molecule type" value="Genomic_DNA"/>
</dbReference>
<accession>A0A2J6R396</accession>
<dbReference type="CDD" id="cd03469">
    <property type="entry name" value="Rieske_RO_Alpha_N"/>
    <property type="match status" value="1"/>
</dbReference>
<evidence type="ECO:0000256" key="2">
    <source>
        <dbReference type="ARBA" id="ARBA00022723"/>
    </source>
</evidence>
<evidence type="ECO:0000256" key="3">
    <source>
        <dbReference type="ARBA" id="ARBA00023002"/>
    </source>
</evidence>
<dbReference type="OrthoDB" id="426882at2759"/>
<evidence type="ECO:0000256" key="1">
    <source>
        <dbReference type="ARBA" id="ARBA00022714"/>
    </source>
</evidence>
<dbReference type="InterPro" id="IPR036922">
    <property type="entry name" value="Rieske_2Fe-2S_sf"/>
</dbReference>
<dbReference type="AlphaFoldDB" id="A0A2J6R396"/>
<dbReference type="Pfam" id="PF00355">
    <property type="entry name" value="Rieske"/>
    <property type="match status" value="1"/>
</dbReference>
<dbReference type="InterPro" id="IPR001663">
    <property type="entry name" value="Rng_hydr_dOase-A"/>
</dbReference>
<evidence type="ECO:0000256" key="5">
    <source>
        <dbReference type="ARBA" id="ARBA00023014"/>
    </source>
</evidence>
<keyword evidence="3" id="KW-0560">Oxidoreductase</keyword>
<dbReference type="STRING" id="1149755.A0A2J6R396"/>